<comment type="caution">
    <text evidence="2">The sequence shown here is derived from an EMBL/GenBank/DDBJ whole genome shotgun (WGS) entry which is preliminary data.</text>
</comment>
<accession>A0A086JIN2</accession>
<gene>
    <name evidence="2" type="ORF">TGDOM2_401040</name>
</gene>
<feature type="compositionally biased region" description="Basic residues" evidence="1">
    <location>
        <begin position="78"/>
        <end position="98"/>
    </location>
</feature>
<feature type="compositionally biased region" description="Basic and acidic residues" evidence="1">
    <location>
        <begin position="42"/>
        <end position="70"/>
    </location>
</feature>
<dbReference type="VEuPathDB" id="ToxoDB:TGDOM2_401040"/>
<proteinExistence type="predicted"/>
<feature type="region of interest" description="Disordered" evidence="1">
    <location>
        <begin position="42"/>
        <end position="128"/>
    </location>
</feature>
<dbReference type="EMBL" id="AHZU02001475">
    <property type="protein sequence ID" value="KFG32000.1"/>
    <property type="molecule type" value="Genomic_DNA"/>
</dbReference>
<dbReference type="AlphaFoldDB" id="A0A086JIN2"/>
<evidence type="ECO:0000256" key="1">
    <source>
        <dbReference type="SAM" id="MobiDB-lite"/>
    </source>
</evidence>
<evidence type="ECO:0000313" key="2">
    <source>
        <dbReference type="EMBL" id="KFG32000.1"/>
    </source>
</evidence>
<sequence length="128" mass="13970">MREEAAKRLVKGIPCACIQNGGKGRPALVGLRCGAWPANTARKHEIGAGGRRGETKEIGNRSSDQGEARRGGGVKTRGFTKRKTGHQHAEARHRRGGTTRRFAAEEMAETGTRGTPDKKRKGERLRKE</sequence>
<dbReference type="Proteomes" id="UP000028837">
    <property type="component" value="Unassembled WGS sequence"/>
</dbReference>
<evidence type="ECO:0000313" key="3">
    <source>
        <dbReference type="Proteomes" id="UP000028837"/>
    </source>
</evidence>
<reference evidence="2 3" key="1">
    <citation type="submission" date="2014-02" db="EMBL/GenBank/DDBJ databases">
        <authorList>
            <person name="Sibley D."/>
            <person name="Venepally P."/>
            <person name="Karamycheva S."/>
            <person name="Hadjithomas M."/>
            <person name="Khan A."/>
            <person name="Brunk B."/>
            <person name="Roos D."/>
            <person name="Caler E."/>
            <person name="Lorenzi H."/>
        </authorList>
    </citation>
    <scope>NUCLEOTIDE SEQUENCE [LARGE SCALE GENOMIC DNA]</scope>
    <source>
        <strain evidence="2 3">GAB2-2007-GAL-DOM2</strain>
    </source>
</reference>
<organism evidence="2 3">
    <name type="scientific">Toxoplasma gondii GAB2-2007-GAL-DOM2</name>
    <dbReference type="NCBI Taxonomy" id="1130820"/>
    <lineage>
        <taxon>Eukaryota</taxon>
        <taxon>Sar</taxon>
        <taxon>Alveolata</taxon>
        <taxon>Apicomplexa</taxon>
        <taxon>Conoidasida</taxon>
        <taxon>Coccidia</taxon>
        <taxon>Eucoccidiorida</taxon>
        <taxon>Eimeriorina</taxon>
        <taxon>Sarcocystidae</taxon>
        <taxon>Toxoplasma</taxon>
    </lineage>
</organism>
<feature type="compositionally biased region" description="Basic residues" evidence="1">
    <location>
        <begin position="118"/>
        <end position="128"/>
    </location>
</feature>
<protein>
    <submittedName>
        <fullName evidence="2">Uncharacterized protein</fullName>
    </submittedName>
</protein>
<name>A0A086JIN2_TOXGO</name>